<name>A0A4Y7IW08_PAPSO</name>
<proteinExistence type="predicted"/>
<keyword evidence="2" id="KW-1185">Reference proteome</keyword>
<dbReference type="EMBL" id="CM010716">
    <property type="protein sequence ID" value="RZC51595.1"/>
    <property type="molecule type" value="Genomic_DNA"/>
</dbReference>
<protein>
    <submittedName>
        <fullName evidence="1">Uncharacterized protein</fullName>
    </submittedName>
</protein>
<gene>
    <name evidence="1" type="ORF">C5167_020020</name>
</gene>
<sequence>MLVVCLEMDLPGLAIILQAVLTPETGQRKAAEGSLQQECDWKGHRYAGKRPEAAAYSEETKTDFDFGDALQFSRANVGGIHQVLMAPATDGKDQFATKDVVSLISESEKWIHHLKAGMLKIETSILPFPLVHYLPVGPLSYENVSKD</sequence>
<accession>A0A4Y7IW08</accession>
<evidence type="ECO:0000313" key="2">
    <source>
        <dbReference type="Proteomes" id="UP000316621"/>
    </source>
</evidence>
<organism evidence="1 2">
    <name type="scientific">Papaver somniferum</name>
    <name type="common">Opium poppy</name>
    <dbReference type="NCBI Taxonomy" id="3469"/>
    <lineage>
        <taxon>Eukaryota</taxon>
        <taxon>Viridiplantae</taxon>
        <taxon>Streptophyta</taxon>
        <taxon>Embryophyta</taxon>
        <taxon>Tracheophyta</taxon>
        <taxon>Spermatophyta</taxon>
        <taxon>Magnoliopsida</taxon>
        <taxon>Ranunculales</taxon>
        <taxon>Papaveraceae</taxon>
        <taxon>Papaveroideae</taxon>
        <taxon>Papaver</taxon>
    </lineage>
</organism>
<dbReference type="Proteomes" id="UP000316621">
    <property type="component" value="Chromosome 2"/>
</dbReference>
<reference evidence="1 2" key="1">
    <citation type="journal article" date="2018" name="Science">
        <title>The opium poppy genome and morphinan production.</title>
        <authorList>
            <person name="Guo L."/>
            <person name="Winzer T."/>
            <person name="Yang X."/>
            <person name="Li Y."/>
            <person name="Ning Z."/>
            <person name="He Z."/>
            <person name="Teodor R."/>
            <person name="Lu Y."/>
            <person name="Bowser T.A."/>
            <person name="Graham I.A."/>
            <person name="Ye K."/>
        </authorList>
    </citation>
    <scope>NUCLEOTIDE SEQUENCE [LARGE SCALE GENOMIC DNA]</scope>
    <source>
        <strain evidence="2">cv. HN1</strain>
        <tissue evidence="1">Leaves</tissue>
    </source>
</reference>
<dbReference type="Gramene" id="RZC51595">
    <property type="protein sequence ID" value="RZC51595"/>
    <property type="gene ID" value="C5167_020020"/>
</dbReference>
<evidence type="ECO:0000313" key="1">
    <source>
        <dbReference type="EMBL" id="RZC51595.1"/>
    </source>
</evidence>
<dbReference type="AlphaFoldDB" id="A0A4Y7IW08"/>